<dbReference type="RefSeq" id="WP_141280307.1">
    <property type="nucleotide sequence ID" value="NZ_BAAARZ010000014.1"/>
</dbReference>
<accession>A0A4Y3WRI7</accession>
<feature type="transmembrane region" description="Helical" evidence="7">
    <location>
        <begin position="168"/>
        <end position="192"/>
    </location>
</feature>
<dbReference type="InterPro" id="IPR036259">
    <property type="entry name" value="MFS_trans_sf"/>
</dbReference>
<dbReference type="PROSITE" id="PS50850">
    <property type="entry name" value="MFS"/>
    <property type="match status" value="1"/>
</dbReference>
<organism evidence="9 10">
    <name type="scientific">Pseudonocardia hydrocarbonoxydans</name>
    <dbReference type="NCBI Taxonomy" id="76726"/>
    <lineage>
        <taxon>Bacteria</taxon>
        <taxon>Bacillati</taxon>
        <taxon>Actinomycetota</taxon>
        <taxon>Actinomycetes</taxon>
        <taxon>Pseudonocardiales</taxon>
        <taxon>Pseudonocardiaceae</taxon>
        <taxon>Pseudonocardia</taxon>
    </lineage>
</organism>
<feature type="transmembrane region" description="Helical" evidence="7">
    <location>
        <begin position="361"/>
        <end position="381"/>
    </location>
</feature>
<feature type="transmembrane region" description="Helical" evidence="7">
    <location>
        <begin position="109"/>
        <end position="130"/>
    </location>
</feature>
<dbReference type="Proteomes" id="UP000320338">
    <property type="component" value="Unassembled WGS sequence"/>
</dbReference>
<dbReference type="PANTHER" id="PTHR42718:SF47">
    <property type="entry name" value="METHYL VIOLOGEN RESISTANCE PROTEIN SMVA"/>
    <property type="match status" value="1"/>
</dbReference>
<evidence type="ECO:0000313" key="10">
    <source>
        <dbReference type="Proteomes" id="UP000320338"/>
    </source>
</evidence>
<feature type="transmembrane region" description="Helical" evidence="7">
    <location>
        <begin position="85"/>
        <end position="103"/>
    </location>
</feature>
<keyword evidence="6 7" id="KW-0472">Membrane</keyword>
<keyword evidence="5 7" id="KW-1133">Transmembrane helix</keyword>
<keyword evidence="3" id="KW-1003">Cell membrane</keyword>
<feature type="transmembrane region" description="Helical" evidence="7">
    <location>
        <begin position="311"/>
        <end position="329"/>
    </location>
</feature>
<feature type="transmembrane region" description="Helical" evidence="7">
    <location>
        <begin position="142"/>
        <end position="162"/>
    </location>
</feature>
<dbReference type="EMBL" id="BJNG01000035">
    <property type="protein sequence ID" value="GEC21493.1"/>
    <property type="molecule type" value="Genomic_DNA"/>
</dbReference>
<name>A0A4Y3WRI7_9PSEU</name>
<dbReference type="PANTHER" id="PTHR42718">
    <property type="entry name" value="MAJOR FACILITATOR SUPERFAMILY MULTIDRUG TRANSPORTER MFSC"/>
    <property type="match status" value="1"/>
</dbReference>
<feature type="transmembrane region" description="Helical" evidence="7">
    <location>
        <begin position="230"/>
        <end position="250"/>
    </location>
</feature>
<dbReference type="GO" id="GO:0022857">
    <property type="term" value="F:transmembrane transporter activity"/>
    <property type="evidence" value="ECO:0007669"/>
    <property type="project" value="InterPro"/>
</dbReference>
<dbReference type="CDD" id="cd17321">
    <property type="entry name" value="MFS_MMR_MDR_like"/>
    <property type="match status" value="1"/>
</dbReference>
<sequence length="513" mass="51470">MTVTAPRPVRPSARAWAGLAVLFLPTLLVAIDNTVLSFALPAISAAVSPSATQQLWIVDAYPLVLAGLLVTMGTLGDRIGRRRTLLIGVAGFGAVSLAAAFATDAAQLVAARALLGFFGAMLMPATLALLRTLFPDRTQRRTAVAIWATGFAAGAAVGPIVGGLLLAHFWWGAVFLVNVPLMLLILVAGAVLLPESRMERPGRLDPYGVLLSLLAMGPTVLAIKTVAHDGVTGSAVLALLVGAGAGVLFVRRARARLAAGEEPLLDVTLFASPVLRLSALANATTMFALTGLLFFSAQYLLLVAGLDPLDAGLVLLPGFVTTAVAGLTASRLARRYPLRLLVPTGLLLAAAGFGLCTQLGGSSAVGVLAVSAVLVGAGIGLSETITNDAILAAAPADRAGSASAVSETAYEIGAVLGTAVLGSVLAAAYRRGVAVPEGIGPTWADAAHETLGGAIGTAQRVPGVDGEALLSSARAAFDAGVELTALVGSGVLVAVAATVVVGLRAASGSPAGC</sequence>
<evidence type="ECO:0000256" key="7">
    <source>
        <dbReference type="SAM" id="Phobius"/>
    </source>
</evidence>
<dbReference type="OrthoDB" id="4172724at2"/>
<evidence type="ECO:0000313" key="9">
    <source>
        <dbReference type="EMBL" id="GEC21493.1"/>
    </source>
</evidence>
<evidence type="ECO:0000259" key="8">
    <source>
        <dbReference type="PROSITE" id="PS50850"/>
    </source>
</evidence>
<reference evidence="9 10" key="1">
    <citation type="submission" date="2019-06" db="EMBL/GenBank/DDBJ databases">
        <title>Whole genome shotgun sequence of Pseudonocardia hydrocarbonoxydans NBRC 14498.</title>
        <authorList>
            <person name="Hosoyama A."/>
            <person name="Uohara A."/>
            <person name="Ohji S."/>
            <person name="Ichikawa N."/>
        </authorList>
    </citation>
    <scope>NUCLEOTIDE SEQUENCE [LARGE SCALE GENOMIC DNA]</scope>
    <source>
        <strain evidence="9 10">NBRC 14498</strain>
    </source>
</reference>
<dbReference type="Gene3D" id="1.20.1250.20">
    <property type="entry name" value="MFS general substrate transporter like domains"/>
    <property type="match status" value="1"/>
</dbReference>
<feature type="transmembrane region" description="Helical" evidence="7">
    <location>
        <begin position="336"/>
        <end position="355"/>
    </location>
</feature>
<keyword evidence="4 7" id="KW-0812">Transmembrane</keyword>
<proteinExistence type="predicted"/>
<feature type="domain" description="Major facilitator superfamily (MFS) profile" evidence="8">
    <location>
        <begin position="18"/>
        <end position="508"/>
    </location>
</feature>
<evidence type="ECO:0000256" key="6">
    <source>
        <dbReference type="ARBA" id="ARBA00023136"/>
    </source>
</evidence>
<feature type="transmembrane region" description="Helical" evidence="7">
    <location>
        <begin position="286"/>
        <end position="305"/>
    </location>
</feature>
<dbReference type="SUPFAM" id="SSF103473">
    <property type="entry name" value="MFS general substrate transporter"/>
    <property type="match status" value="1"/>
</dbReference>
<protein>
    <submittedName>
        <fullName evidence="9">MFS transporter</fullName>
    </submittedName>
</protein>
<gene>
    <name evidence="9" type="ORF">PHY01_37760</name>
</gene>
<comment type="caution">
    <text evidence="9">The sequence shown here is derived from an EMBL/GenBank/DDBJ whole genome shotgun (WGS) entry which is preliminary data.</text>
</comment>
<dbReference type="AlphaFoldDB" id="A0A4Y3WRI7"/>
<keyword evidence="10" id="KW-1185">Reference proteome</keyword>
<evidence type="ECO:0000256" key="4">
    <source>
        <dbReference type="ARBA" id="ARBA00022692"/>
    </source>
</evidence>
<evidence type="ECO:0000256" key="2">
    <source>
        <dbReference type="ARBA" id="ARBA00022448"/>
    </source>
</evidence>
<feature type="transmembrane region" description="Helical" evidence="7">
    <location>
        <begin position="204"/>
        <end position="224"/>
    </location>
</feature>
<feature type="transmembrane region" description="Helical" evidence="7">
    <location>
        <begin position="56"/>
        <end position="73"/>
    </location>
</feature>
<dbReference type="Pfam" id="PF07690">
    <property type="entry name" value="MFS_1"/>
    <property type="match status" value="1"/>
</dbReference>
<comment type="subcellular location">
    <subcellularLocation>
        <location evidence="1">Cell membrane</location>
        <topology evidence="1">Multi-pass membrane protein</topology>
    </subcellularLocation>
</comment>
<dbReference type="InterPro" id="IPR011701">
    <property type="entry name" value="MFS"/>
</dbReference>
<dbReference type="Gene3D" id="1.20.1720.10">
    <property type="entry name" value="Multidrug resistance protein D"/>
    <property type="match status" value="1"/>
</dbReference>
<keyword evidence="2" id="KW-0813">Transport</keyword>
<dbReference type="GO" id="GO:0005886">
    <property type="term" value="C:plasma membrane"/>
    <property type="evidence" value="ECO:0007669"/>
    <property type="project" value="UniProtKB-SubCell"/>
</dbReference>
<evidence type="ECO:0000256" key="1">
    <source>
        <dbReference type="ARBA" id="ARBA00004651"/>
    </source>
</evidence>
<evidence type="ECO:0000256" key="5">
    <source>
        <dbReference type="ARBA" id="ARBA00022989"/>
    </source>
</evidence>
<dbReference type="InterPro" id="IPR020846">
    <property type="entry name" value="MFS_dom"/>
</dbReference>
<evidence type="ECO:0000256" key="3">
    <source>
        <dbReference type="ARBA" id="ARBA00022475"/>
    </source>
</evidence>